<sequence length="75" mass="9049">MPQLQDNIDNFVLQLDGISPHVRNYFDDPHRWIGRVTYSNMSFTQLLYRRPDLTLWDFVQWGNLMDKSIRPYLSC</sequence>
<organism evidence="1 2">
    <name type="scientific">Trichonephila clavipes</name>
    <name type="common">Golden silk orbweaver</name>
    <name type="synonym">Nephila clavipes</name>
    <dbReference type="NCBI Taxonomy" id="2585209"/>
    <lineage>
        <taxon>Eukaryota</taxon>
        <taxon>Metazoa</taxon>
        <taxon>Ecdysozoa</taxon>
        <taxon>Arthropoda</taxon>
        <taxon>Chelicerata</taxon>
        <taxon>Arachnida</taxon>
        <taxon>Araneae</taxon>
        <taxon>Araneomorphae</taxon>
        <taxon>Entelegynae</taxon>
        <taxon>Araneoidea</taxon>
        <taxon>Nephilidae</taxon>
        <taxon>Trichonephila</taxon>
    </lineage>
</organism>
<reference evidence="1" key="1">
    <citation type="submission" date="2020-08" db="EMBL/GenBank/DDBJ databases">
        <title>Multicomponent nature underlies the extraordinary mechanical properties of spider dragline silk.</title>
        <authorList>
            <person name="Kono N."/>
            <person name="Nakamura H."/>
            <person name="Mori M."/>
            <person name="Yoshida Y."/>
            <person name="Ohtoshi R."/>
            <person name="Malay A.D."/>
            <person name="Moran D.A.P."/>
            <person name="Tomita M."/>
            <person name="Numata K."/>
            <person name="Arakawa K."/>
        </authorList>
    </citation>
    <scope>NUCLEOTIDE SEQUENCE</scope>
</reference>
<dbReference type="Proteomes" id="UP000887159">
    <property type="component" value="Unassembled WGS sequence"/>
</dbReference>
<dbReference type="EMBL" id="BMAU01021335">
    <property type="protein sequence ID" value="GFY15891.1"/>
    <property type="molecule type" value="Genomic_DNA"/>
</dbReference>
<dbReference type="AlphaFoldDB" id="A0A8X6SWZ1"/>
<evidence type="ECO:0000313" key="2">
    <source>
        <dbReference type="Proteomes" id="UP000887159"/>
    </source>
</evidence>
<proteinExistence type="predicted"/>
<protein>
    <submittedName>
        <fullName evidence="1">Uncharacterized protein</fullName>
    </submittedName>
</protein>
<name>A0A8X6SWZ1_TRICX</name>
<comment type="caution">
    <text evidence="1">The sequence shown here is derived from an EMBL/GenBank/DDBJ whole genome shotgun (WGS) entry which is preliminary data.</text>
</comment>
<keyword evidence="2" id="KW-1185">Reference proteome</keyword>
<accession>A0A8X6SWZ1</accession>
<gene>
    <name evidence="1" type="ORF">TNCV_1285361</name>
</gene>
<evidence type="ECO:0000313" key="1">
    <source>
        <dbReference type="EMBL" id="GFY15891.1"/>
    </source>
</evidence>